<sequence>SILWHRIYIREKVMRKSALIHIVERVTAKEIAGDSLGAELREVLKERDKIVEDRFDKLVKRCEIIDIGKQITPIEFFTIVAKKIAERLKINPKQLLDSLIEREKESTTEVRPGLAIPHITIDGEHKFELVVARCEAGINFTQDLPPVYAAFVLVGSRDERNFHLRALSAIAQIAQDPDFDKNWLRAKNIEELRDIILLARRHRNGA</sequence>
<dbReference type="SUPFAM" id="SSF55804">
    <property type="entry name" value="Phoshotransferase/anion transport protein"/>
    <property type="match status" value="1"/>
</dbReference>
<proteinExistence type="predicted"/>
<accession>X0ZFP3</accession>
<evidence type="ECO:0000259" key="1">
    <source>
        <dbReference type="PROSITE" id="PS51094"/>
    </source>
</evidence>
<feature type="non-terminal residue" evidence="2">
    <location>
        <position position="1"/>
    </location>
</feature>
<dbReference type="InterPro" id="IPR016152">
    <property type="entry name" value="PTrfase/Anion_transptr"/>
</dbReference>
<dbReference type="InterPro" id="IPR051541">
    <property type="entry name" value="PTS_SugarTrans_NitroReg"/>
</dbReference>
<feature type="domain" description="PTS EIIA type-2" evidence="1">
    <location>
        <begin position="57"/>
        <end position="199"/>
    </location>
</feature>
<dbReference type="PANTHER" id="PTHR47738">
    <property type="entry name" value="PTS SYSTEM FRUCTOSE-LIKE EIIA COMPONENT-RELATED"/>
    <property type="match status" value="1"/>
</dbReference>
<dbReference type="Pfam" id="PF00359">
    <property type="entry name" value="PTS_EIIA_2"/>
    <property type="match status" value="1"/>
</dbReference>
<organism evidence="2">
    <name type="scientific">marine sediment metagenome</name>
    <dbReference type="NCBI Taxonomy" id="412755"/>
    <lineage>
        <taxon>unclassified sequences</taxon>
        <taxon>metagenomes</taxon>
        <taxon>ecological metagenomes</taxon>
    </lineage>
</organism>
<dbReference type="InterPro" id="IPR002178">
    <property type="entry name" value="PTS_EIIA_type-2_dom"/>
</dbReference>
<dbReference type="PROSITE" id="PS51094">
    <property type="entry name" value="PTS_EIIA_TYPE_2"/>
    <property type="match status" value="1"/>
</dbReference>
<comment type="caution">
    <text evidence="2">The sequence shown here is derived from an EMBL/GenBank/DDBJ whole genome shotgun (WGS) entry which is preliminary data.</text>
</comment>
<protein>
    <recommendedName>
        <fullName evidence="1">PTS EIIA type-2 domain-containing protein</fullName>
    </recommendedName>
</protein>
<dbReference type="AlphaFoldDB" id="X0ZFP3"/>
<name>X0ZFP3_9ZZZZ</name>
<gene>
    <name evidence="2" type="ORF">S01H4_05026</name>
</gene>
<dbReference type="PANTHER" id="PTHR47738:SF1">
    <property type="entry name" value="NITROGEN REGULATORY PROTEIN"/>
    <property type="match status" value="1"/>
</dbReference>
<dbReference type="EMBL" id="BART01001415">
    <property type="protein sequence ID" value="GAG68460.1"/>
    <property type="molecule type" value="Genomic_DNA"/>
</dbReference>
<dbReference type="Gene3D" id="3.40.930.10">
    <property type="entry name" value="Mannitol-specific EII, Chain A"/>
    <property type="match status" value="1"/>
</dbReference>
<dbReference type="GO" id="GO:0030295">
    <property type="term" value="F:protein kinase activator activity"/>
    <property type="evidence" value="ECO:0007669"/>
    <property type="project" value="TreeGrafter"/>
</dbReference>
<evidence type="ECO:0000313" key="2">
    <source>
        <dbReference type="EMBL" id="GAG68460.1"/>
    </source>
</evidence>
<reference evidence="2" key="1">
    <citation type="journal article" date="2014" name="Front. Microbiol.">
        <title>High frequency of phylogenetically diverse reductive dehalogenase-homologous genes in deep subseafloor sedimentary metagenomes.</title>
        <authorList>
            <person name="Kawai M."/>
            <person name="Futagami T."/>
            <person name="Toyoda A."/>
            <person name="Takaki Y."/>
            <person name="Nishi S."/>
            <person name="Hori S."/>
            <person name="Arai W."/>
            <person name="Tsubouchi T."/>
            <person name="Morono Y."/>
            <person name="Uchiyama I."/>
            <person name="Ito T."/>
            <person name="Fujiyama A."/>
            <person name="Inagaki F."/>
            <person name="Takami H."/>
        </authorList>
    </citation>
    <scope>NUCLEOTIDE SEQUENCE</scope>
    <source>
        <strain evidence="2">Expedition CK06-06</strain>
    </source>
</reference>